<keyword evidence="4 6" id="KW-0663">Pyridoxal phosphate</keyword>
<keyword evidence="9" id="KW-1185">Reference proteome</keyword>
<evidence type="ECO:0000313" key="9">
    <source>
        <dbReference type="Proteomes" id="UP000276379"/>
    </source>
</evidence>
<dbReference type="Gene3D" id="3.90.1150.10">
    <property type="entry name" value="Aspartate Aminotransferase, domain 1"/>
    <property type="match status" value="1"/>
</dbReference>
<dbReference type="GO" id="GO:0008483">
    <property type="term" value="F:transaminase activity"/>
    <property type="evidence" value="ECO:0007669"/>
    <property type="project" value="UniProtKB-KW"/>
</dbReference>
<gene>
    <name evidence="8" type="ORF">CQW44_20870</name>
</gene>
<protein>
    <submittedName>
        <fullName evidence="8">2-aminoethylphosphonate aminotransferase</fullName>
    </submittedName>
</protein>
<keyword evidence="3 8" id="KW-0808">Transferase</keyword>
<evidence type="ECO:0000256" key="5">
    <source>
        <dbReference type="PIRSR" id="PIRSR000524-1"/>
    </source>
</evidence>
<dbReference type="Gene3D" id="3.40.640.10">
    <property type="entry name" value="Type I PLP-dependent aspartate aminotransferase-like (Major domain)"/>
    <property type="match status" value="1"/>
</dbReference>
<dbReference type="EMBL" id="PDES01000009">
    <property type="protein sequence ID" value="RRQ84540.1"/>
    <property type="molecule type" value="Genomic_DNA"/>
</dbReference>
<feature type="domain" description="Aminotransferase class V" evidence="7">
    <location>
        <begin position="35"/>
        <end position="214"/>
    </location>
</feature>
<dbReference type="InterPro" id="IPR015422">
    <property type="entry name" value="PyrdxlP-dep_Trfase_small"/>
</dbReference>
<dbReference type="SUPFAM" id="SSF53383">
    <property type="entry name" value="PLP-dependent transferases"/>
    <property type="match status" value="1"/>
</dbReference>
<dbReference type="PIRSF" id="PIRSF000524">
    <property type="entry name" value="SPT"/>
    <property type="match status" value="1"/>
</dbReference>
<dbReference type="Proteomes" id="UP000276379">
    <property type="component" value="Unassembled WGS sequence"/>
</dbReference>
<dbReference type="InterPro" id="IPR024169">
    <property type="entry name" value="SP_NH2Trfase/AEP_transaminase"/>
</dbReference>
<evidence type="ECO:0000256" key="1">
    <source>
        <dbReference type="ARBA" id="ARBA00001933"/>
    </source>
</evidence>
<dbReference type="InterPro" id="IPR015424">
    <property type="entry name" value="PyrdxlP-dep_Trfase"/>
</dbReference>
<dbReference type="AlphaFoldDB" id="A0A3R8RJC0"/>
<feature type="binding site" evidence="5">
    <location>
        <position position="343"/>
    </location>
    <ligand>
        <name>substrate</name>
    </ligand>
</feature>
<accession>A0A3R8RJC0</accession>
<comment type="cofactor">
    <cofactor evidence="1 6">
        <name>pyridoxal 5'-phosphate</name>
        <dbReference type="ChEBI" id="CHEBI:597326"/>
    </cofactor>
</comment>
<dbReference type="Pfam" id="PF00266">
    <property type="entry name" value="Aminotran_5"/>
    <property type="match status" value="1"/>
</dbReference>
<dbReference type="PANTHER" id="PTHR42778:SF1">
    <property type="entry name" value="2-AMINOETHYLPHOSPHONATE--PYRUVATE TRANSAMINASE"/>
    <property type="match status" value="1"/>
</dbReference>
<evidence type="ECO:0000313" key="8">
    <source>
        <dbReference type="EMBL" id="RRQ84540.1"/>
    </source>
</evidence>
<dbReference type="InterPro" id="IPR000192">
    <property type="entry name" value="Aminotrans_V_dom"/>
</dbReference>
<feature type="modified residue" description="N6-(pyridoxal phosphate)lysine" evidence="6">
    <location>
        <position position="198"/>
    </location>
</feature>
<evidence type="ECO:0000256" key="4">
    <source>
        <dbReference type="ARBA" id="ARBA00022898"/>
    </source>
</evidence>
<evidence type="ECO:0000256" key="3">
    <source>
        <dbReference type="ARBA" id="ARBA00022679"/>
    </source>
</evidence>
<name>A0A3R8RJC0_9ACTN</name>
<reference evidence="8 9" key="1">
    <citation type="submission" date="2017-10" db="EMBL/GenBank/DDBJ databases">
        <title>Draft genome of actinobacteria isolated from guarana (Paullinia cupana (Mart.) Ducke.</title>
        <authorList>
            <person name="Siqueira K.A."/>
            <person name="Liotti R.G."/>
            <person name="Mendes T.A."/>
            <person name="Soares M.A."/>
        </authorList>
    </citation>
    <scope>NUCLEOTIDE SEQUENCE [LARGE SCALE GENOMIC DNA]</scope>
    <source>
        <strain evidence="8 9">199</strain>
    </source>
</reference>
<dbReference type="RefSeq" id="WP_125214015.1">
    <property type="nucleotide sequence ID" value="NZ_PDES01000009.1"/>
</dbReference>
<evidence type="ECO:0000256" key="2">
    <source>
        <dbReference type="ARBA" id="ARBA00022576"/>
    </source>
</evidence>
<dbReference type="PANTHER" id="PTHR42778">
    <property type="entry name" value="2-AMINOETHYLPHOSPHONATE--PYRUVATE TRANSAMINASE"/>
    <property type="match status" value="1"/>
</dbReference>
<evidence type="ECO:0000256" key="6">
    <source>
        <dbReference type="PIRSR" id="PIRSR000524-50"/>
    </source>
</evidence>
<organism evidence="8 9">
    <name type="scientific">Streptomyces griseofuscus</name>
    <dbReference type="NCBI Taxonomy" id="146922"/>
    <lineage>
        <taxon>Bacteria</taxon>
        <taxon>Bacillati</taxon>
        <taxon>Actinomycetota</taxon>
        <taxon>Actinomycetes</taxon>
        <taxon>Kitasatosporales</taxon>
        <taxon>Streptomycetaceae</taxon>
        <taxon>Streptomyces</taxon>
    </lineage>
</organism>
<proteinExistence type="predicted"/>
<keyword evidence="2 8" id="KW-0032">Aminotransferase</keyword>
<dbReference type="InterPro" id="IPR015421">
    <property type="entry name" value="PyrdxlP-dep_Trfase_major"/>
</dbReference>
<comment type="caution">
    <text evidence="8">The sequence shown here is derived from an EMBL/GenBank/DDBJ whole genome shotgun (WGS) entry which is preliminary data.</text>
</comment>
<sequence length="375" mass="40006">MTDLATPDDLILLNPGPACTSPGVRQALLRGDLCHREPEFAALLARLRTSITRCLGVPDTHETVLITGSGTAAMETAVIGSVRAGRKLLVVNNGVYGARLLAMAEAHGIETVVVQAPWTTPVDPVAIADRLRSDGRIDAVACVHHETTTGMLNPIAEIGAIVRDHEAVFLVDAISSTAIESPDLAEVGADIICGTANKGLHGIPGVSFLLLSTAKGVDRVAAVPRRSVYLDPAAQLAAQRAGDIPFTPAVQTCYALDEAITEYENAGGYPARVRLYRERAAVVRAGFARLGLPVLIEEPYRANSVTALELPTGVTYPALHDELKRRGYVIYAGQGRLSRTHFRIATMGEIPLPRLVELEGALEESIRHLAKTRGE</sequence>
<evidence type="ECO:0000259" key="7">
    <source>
        <dbReference type="Pfam" id="PF00266"/>
    </source>
</evidence>